<gene>
    <name evidence="2" type="ORF">TRFO_12682</name>
</gene>
<dbReference type="VEuPathDB" id="TrichDB:TRFO_12682"/>
<dbReference type="RefSeq" id="XP_068370288.1">
    <property type="nucleotide sequence ID" value="XM_068496786.1"/>
</dbReference>
<dbReference type="SMART" id="SM00645">
    <property type="entry name" value="Pept_C1"/>
    <property type="match status" value="1"/>
</dbReference>
<dbReference type="GO" id="GO:0008234">
    <property type="term" value="F:cysteine-type peptidase activity"/>
    <property type="evidence" value="ECO:0007669"/>
    <property type="project" value="InterPro"/>
</dbReference>
<organism evidence="2 3">
    <name type="scientific">Tritrichomonas foetus</name>
    <dbReference type="NCBI Taxonomy" id="1144522"/>
    <lineage>
        <taxon>Eukaryota</taxon>
        <taxon>Metamonada</taxon>
        <taxon>Parabasalia</taxon>
        <taxon>Tritrichomonadida</taxon>
        <taxon>Tritrichomonadidae</taxon>
        <taxon>Tritrichomonas</taxon>
    </lineage>
</organism>
<name>A0A1J4L245_9EUKA</name>
<dbReference type="AlphaFoldDB" id="A0A1J4L245"/>
<comment type="caution">
    <text evidence="2">The sequence shown here is derived from an EMBL/GenBank/DDBJ whole genome shotgun (WGS) entry which is preliminary data.</text>
</comment>
<dbReference type="Gene3D" id="3.90.70.10">
    <property type="entry name" value="Cysteine proteinases"/>
    <property type="match status" value="1"/>
</dbReference>
<reference evidence="2" key="1">
    <citation type="submission" date="2016-10" db="EMBL/GenBank/DDBJ databases">
        <authorList>
            <person name="Benchimol M."/>
            <person name="Almeida L.G."/>
            <person name="Vasconcelos A.T."/>
            <person name="Perreira-Neves A."/>
            <person name="Rosa I.A."/>
            <person name="Tasca T."/>
            <person name="Bogo M.R."/>
            <person name="de Souza W."/>
        </authorList>
    </citation>
    <scope>NUCLEOTIDE SEQUENCE [LARGE SCALE GENOMIC DNA]</scope>
    <source>
        <strain evidence="2">K</strain>
    </source>
</reference>
<dbReference type="OrthoDB" id="640249at2759"/>
<keyword evidence="3" id="KW-1185">Reference proteome</keyword>
<accession>A0A1J4L245</accession>
<dbReference type="Pfam" id="PF00112">
    <property type="entry name" value="Peptidase_C1"/>
    <property type="match status" value="1"/>
</dbReference>
<evidence type="ECO:0000259" key="1">
    <source>
        <dbReference type="SMART" id="SM00645"/>
    </source>
</evidence>
<protein>
    <submittedName>
        <fullName evidence="2">Clan CA, family C1, cathepsin B-like cysteine peptidase</fullName>
    </submittedName>
</protein>
<dbReference type="InterPro" id="IPR038765">
    <property type="entry name" value="Papain-like_cys_pep_sf"/>
</dbReference>
<evidence type="ECO:0000313" key="3">
    <source>
        <dbReference type="Proteomes" id="UP000179807"/>
    </source>
</evidence>
<dbReference type="EMBL" id="MLAK01000035">
    <property type="protein sequence ID" value="OHT17152.1"/>
    <property type="molecule type" value="Genomic_DNA"/>
</dbReference>
<feature type="domain" description="Peptidase C1A papain C-terminal" evidence="1">
    <location>
        <begin position="30"/>
        <end position="237"/>
    </location>
</feature>
<dbReference type="InterPro" id="IPR000668">
    <property type="entry name" value="Peptidase_C1A_C"/>
</dbReference>
<proteinExistence type="predicted"/>
<dbReference type="GO" id="GO:0006508">
    <property type="term" value="P:proteolysis"/>
    <property type="evidence" value="ECO:0007669"/>
    <property type="project" value="InterPro"/>
</dbReference>
<sequence length="246" mass="28649">MYLFTFLYCIDSISPKMSNKEPRYNMEIKLPSNYSFFDEYPYCQYQPFNGSCDATYAQGVLLSVSHRFCRLTEEQLTMSLQYLVSCDPLNLGCRDGNTQSLIYFLEQEGITDTKCHPWENKFEFNTSFCAKCKDGSDPFHYRLNPLSYKIMKDITKIQEDIYLKGPVACKIVDLSGADEDIIRGYDEKMIATQTAEIIGWEEKEELVWIVYHEKWGIKRVRAGFNDALIESEVYSMIPEELVISMK</sequence>
<dbReference type="Proteomes" id="UP000179807">
    <property type="component" value="Unassembled WGS sequence"/>
</dbReference>
<dbReference type="GeneID" id="94831490"/>
<dbReference type="SUPFAM" id="SSF54001">
    <property type="entry name" value="Cysteine proteinases"/>
    <property type="match status" value="1"/>
</dbReference>
<evidence type="ECO:0000313" key="2">
    <source>
        <dbReference type="EMBL" id="OHT17152.1"/>
    </source>
</evidence>